<protein>
    <submittedName>
        <fullName evidence="1">Uncharacterized protein</fullName>
    </submittedName>
</protein>
<reference evidence="1 2" key="1">
    <citation type="submission" date="2023-03" db="EMBL/GenBank/DDBJ databases">
        <title>WGS of Gossypium arboreum.</title>
        <authorList>
            <person name="Yu D."/>
        </authorList>
    </citation>
    <scope>NUCLEOTIDE SEQUENCE [LARGE SCALE GENOMIC DNA]</scope>
    <source>
        <tissue evidence="1">Leaf</tissue>
    </source>
</reference>
<organism evidence="1 2">
    <name type="scientific">Gossypium arboreum</name>
    <name type="common">Tree cotton</name>
    <name type="synonym">Gossypium nanking</name>
    <dbReference type="NCBI Taxonomy" id="29729"/>
    <lineage>
        <taxon>Eukaryota</taxon>
        <taxon>Viridiplantae</taxon>
        <taxon>Streptophyta</taxon>
        <taxon>Embryophyta</taxon>
        <taxon>Tracheophyta</taxon>
        <taxon>Spermatophyta</taxon>
        <taxon>Magnoliopsida</taxon>
        <taxon>eudicotyledons</taxon>
        <taxon>Gunneridae</taxon>
        <taxon>Pentapetalae</taxon>
        <taxon>rosids</taxon>
        <taxon>malvids</taxon>
        <taxon>Malvales</taxon>
        <taxon>Malvaceae</taxon>
        <taxon>Malvoideae</taxon>
        <taxon>Gossypium</taxon>
    </lineage>
</organism>
<comment type="caution">
    <text evidence="1">The sequence shown here is derived from an EMBL/GenBank/DDBJ whole genome shotgun (WGS) entry which is preliminary data.</text>
</comment>
<keyword evidence="2" id="KW-1185">Reference proteome</keyword>
<accession>A0ABR0P0P2</accession>
<sequence length="104" mass="11769">MFPNGSNGYFEKVNDFVKLNSNDYDQLKVKDRKSSGMLRPRVDETLGVSHLLQTDSIRRWSPLCFSLADKSWSSLICFELFNEALATTLVCLVGSVYPPKSELC</sequence>
<gene>
    <name evidence="1" type="ORF">PVK06_027098</name>
</gene>
<evidence type="ECO:0000313" key="2">
    <source>
        <dbReference type="Proteomes" id="UP001358586"/>
    </source>
</evidence>
<dbReference type="Proteomes" id="UP001358586">
    <property type="component" value="Chromosome 8"/>
</dbReference>
<name>A0ABR0P0P2_GOSAR</name>
<proteinExistence type="predicted"/>
<evidence type="ECO:0000313" key="1">
    <source>
        <dbReference type="EMBL" id="KAK5811735.1"/>
    </source>
</evidence>
<dbReference type="EMBL" id="JARKNE010000008">
    <property type="protein sequence ID" value="KAK5811735.1"/>
    <property type="molecule type" value="Genomic_DNA"/>
</dbReference>